<gene>
    <name evidence="6" type="ORF">SAMN02745223_03482</name>
    <name evidence="5" type="ORF">VW29_07560</name>
</gene>
<dbReference type="SUPFAM" id="SSF46785">
    <property type="entry name" value="Winged helix' DNA-binding domain"/>
    <property type="match status" value="1"/>
</dbReference>
<dbReference type="Pfam" id="PF07729">
    <property type="entry name" value="FCD"/>
    <property type="match status" value="1"/>
</dbReference>
<evidence type="ECO:0000313" key="5">
    <source>
        <dbReference type="EMBL" id="KKB85178.1"/>
    </source>
</evidence>
<protein>
    <submittedName>
        <fullName evidence="5">GntR family transcriptional regulator</fullName>
    </submittedName>
    <submittedName>
        <fullName evidence="6">Transcriptional regulator, GntR family</fullName>
    </submittedName>
</protein>
<evidence type="ECO:0000256" key="2">
    <source>
        <dbReference type="ARBA" id="ARBA00023125"/>
    </source>
</evidence>
<dbReference type="Proteomes" id="UP000184533">
    <property type="component" value="Unassembled WGS sequence"/>
</dbReference>
<reference evidence="5 7" key="1">
    <citation type="submission" date="2015-03" db="EMBL/GenBank/DDBJ databases">
        <authorList>
            <person name="Hassan Y.I."/>
            <person name="Lepp D."/>
            <person name="Zhou T."/>
        </authorList>
    </citation>
    <scope>NUCLEOTIDE SEQUENCE [LARGE SCALE GENOMIC DNA]</scope>
    <source>
        <strain evidence="5 7">DSM 17137</strain>
    </source>
</reference>
<proteinExistence type="predicted"/>
<evidence type="ECO:0000256" key="3">
    <source>
        <dbReference type="ARBA" id="ARBA00023163"/>
    </source>
</evidence>
<dbReference type="GO" id="GO:0043565">
    <property type="term" value="F:sequence-specific DNA binding"/>
    <property type="evidence" value="ECO:0007669"/>
    <property type="project" value="InterPro"/>
</dbReference>
<dbReference type="OrthoDB" id="7846328at2"/>
<keyword evidence="7" id="KW-1185">Reference proteome</keyword>
<dbReference type="PANTHER" id="PTHR43537">
    <property type="entry name" value="TRANSCRIPTIONAL REGULATOR, GNTR FAMILY"/>
    <property type="match status" value="1"/>
</dbReference>
<dbReference type="PRINTS" id="PR00035">
    <property type="entry name" value="HTHGNTR"/>
</dbReference>
<dbReference type="EMBL" id="FQVC01000013">
    <property type="protein sequence ID" value="SHF76341.1"/>
    <property type="molecule type" value="Genomic_DNA"/>
</dbReference>
<dbReference type="InterPro" id="IPR000524">
    <property type="entry name" value="Tscrpt_reg_HTH_GntR"/>
</dbReference>
<dbReference type="Pfam" id="PF00392">
    <property type="entry name" value="GntR"/>
    <property type="match status" value="1"/>
</dbReference>
<keyword evidence="2" id="KW-0238">DNA-binding</keyword>
<keyword evidence="1" id="KW-0805">Transcription regulation</keyword>
<dbReference type="InterPro" id="IPR000485">
    <property type="entry name" value="AsnC-type_HTH_dom"/>
</dbReference>
<dbReference type="RefSeq" id="WP_046134695.1">
    <property type="nucleotide sequence ID" value="NZ_FQVC01000013.1"/>
</dbReference>
<accession>A0A0F5LS69</accession>
<sequence>MPRPTPTKTPDDLPDIAAPKWEAARPQTMVDLAVAAIISGATRGVILPGDRIVEAELAKALGMSRVPIREALRILESQGVVTSAPYKGIRLMEVSHERLEQVLDVRANLEILAARRAIEAGRNGPAELARLRAARDELALVAARKDVYAFALADAAFHRTLCELGGNPVLSVLWESLARQVTVIGGLATLGKPMAEIVAEHDRLIDAFASGDVDMVASELHDHIVVFAHSIDFDAIIAERRKLRT</sequence>
<dbReference type="GO" id="GO:0003700">
    <property type="term" value="F:DNA-binding transcription factor activity"/>
    <property type="evidence" value="ECO:0007669"/>
    <property type="project" value="InterPro"/>
</dbReference>
<dbReference type="EMBL" id="LAJF01000060">
    <property type="protein sequence ID" value="KKB85178.1"/>
    <property type="molecule type" value="Genomic_DNA"/>
</dbReference>
<dbReference type="PRINTS" id="PR00033">
    <property type="entry name" value="HTHASNC"/>
</dbReference>
<organism evidence="5 7">
    <name type="scientific">Devosia limi DSM 17137</name>
    <dbReference type="NCBI Taxonomy" id="1121477"/>
    <lineage>
        <taxon>Bacteria</taxon>
        <taxon>Pseudomonadati</taxon>
        <taxon>Pseudomonadota</taxon>
        <taxon>Alphaproteobacteria</taxon>
        <taxon>Hyphomicrobiales</taxon>
        <taxon>Devosiaceae</taxon>
        <taxon>Devosia</taxon>
    </lineage>
</organism>
<evidence type="ECO:0000259" key="4">
    <source>
        <dbReference type="PROSITE" id="PS50949"/>
    </source>
</evidence>
<dbReference type="InterPro" id="IPR036388">
    <property type="entry name" value="WH-like_DNA-bd_sf"/>
</dbReference>
<evidence type="ECO:0000256" key="1">
    <source>
        <dbReference type="ARBA" id="ARBA00023015"/>
    </source>
</evidence>
<reference evidence="6 8" key="2">
    <citation type="submission" date="2016-11" db="EMBL/GenBank/DDBJ databases">
        <authorList>
            <person name="Jaros S."/>
            <person name="Januszkiewicz K."/>
            <person name="Wedrychowicz H."/>
        </authorList>
    </citation>
    <scope>NUCLEOTIDE SEQUENCE [LARGE SCALE GENOMIC DNA]</scope>
    <source>
        <strain evidence="6 8">DSM 17137</strain>
    </source>
</reference>
<evidence type="ECO:0000313" key="6">
    <source>
        <dbReference type="EMBL" id="SHF76341.1"/>
    </source>
</evidence>
<dbReference type="Gene3D" id="1.10.10.10">
    <property type="entry name" value="Winged helix-like DNA-binding domain superfamily/Winged helix DNA-binding domain"/>
    <property type="match status" value="1"/>
</dbReference>
<evidence type="ECO:0000313" key="8">
    <source>
        <dbReference type="Proteomes" id="UP000184533"/>
    </source>
</evidence>
<dbReference type="PROSITE" id="PS50949">
    <property type="entry name" value="HTH_GNTR"/>
    <property type="match status" value="1"/>
</dbReference>
<dbReference type="SUPFAM" id="SSF48008">
    <property type="entry name" value="GntR ligand-binding domain-like"/>
    <property type="match status" value="1"/>
</dbReference>
<evidence type="ECO:0000313" key="7">
    <source>
        <dbReference type="Proteomes" id="UP000033608"/>
    </source>
</evidence>
<name>A0A0F5LS69_9HYPH</name>
<dbReference type="Gene3D" id="1.20.120.530">
    <property type="entry name" value="GntR ligand-binding domain-like"/>
    <property type="match status" value="1"/>
</dbReference>
<dbReference type="SMART" id="SM00345">
    <property type="entry name" value="HTH_GNTR"/>
    <property type="match status" value="1"/>
</dbReference>
<dbReference type="SMART" id="SM00895">
    <property type="entry name" value="FCD"/>
    <property type="match status" value="1"/>
</dbReference>
<dbReference type="Proteomes" id="UP000033608">
    <property type="component" value="Unassembled WGS sequence"/>
</dbReference>
<dbReference type="AlphaFoldDB" id="A0A0F5LS69"/>
<dbReference type="PATRIC" id="fig|1121477.3.peg.2600"/>
<keyword evidence="3" id="KW-0804">Transcription</keyword>
<dbReference type="InterPro" id="IPR011711">
    <property type="entry name" value="GntR_C"/>
</dbReference>
<dbReference type="STRING" id="1121477.SAMN02745223_03482"/>
<dbReference type="InterPro" id="IPR036390">
    <property type="entry name" value="WH_DNA-bd_sf"/>
</dbReference>
<dbReference type="PANTHER" id="PTHR43537:SF5">
    <property type="entry name" value="UXU OPERON TRANSCRIPTIONAL REGULATOR"/>
    <property type="match status" value="1"/>
</dbReference>
<dbReference type="InterPro" id="IPR008920">
    <property type="entry name" value="TF_FadR/GntR_C"/>
</dbReference>
<feature type="domain" description="HTH gntR-type" evidence="4">
    <location>
        <begin position="27"/>
        <end position="94"/>
    </location>
</feature>